<dbReference type="SUPFAM" id="SSF47226">
    <property type="entry name" value="Histidine-containing phosphotransfer domain, HPT domain"/>
    <property type="match status" value="1"/>
</dbReference>
<dbReference type="GO" id="GO:0004672">
    <property type="term" value="F:protein kinase activity"/>
    <property type="evidence" value="ECO:0007669"/>
    <property type="project" value="UniProtKB-ARBA"/>
</dbReference>
<dbReference type="Pfam" id="PF01627">
    <property type="entry name" value="Hpt"/>
    <property type="match status" value="1"/>
</dbReference>
<evidence type="ECO:0000313" key="6">
    <source>
        <dbReference type="Proteomes" id="UP000287502"/>
    </source>
</evidence>
<reference evidence="5 6" key="1">
    <citation type="submission" date="2019-01" db="EMBL/GenBank/DDBJ databases">
        <title>Geovibrio thiophilus DSM 11263, complete genome.</title>
        <authorList>
            <person name="Spring S."/>
            <person name="Bunk B."/>
            <person name="Sproer C."/>
        </authorList>
    </citation>
    <scope>NUCLEOTIDE SEQUENCE [LARGE SCALE GENOMIC DNA]</scope>
    <source>
        <strain evidence="5 6">DSM 11263</strain>
    </source>
</reference>
<evidence type="ECO:0000313" key="5">
    <source>
        <dbReference type="EMBL" id="QAR32012.1"/>
    </source>
</evidence>
<dbReference type="KEGG" id="gtl:EP073_00915"/>
<dbReference type="InterPro" id="IPR008207">
    <property type="entry name" value="Sig_transdc_His_kin_Hpt_dom"/>
</dbReference>
<dbReference type="SUPFAM" id="SSF52172">
    <property type="entry name" value="CheY-like"/>
    <property type="match status" value="1"/>
</dbReference>
<keyword evidence="5" id="KW-0808">Transferase</keyword>
<comment type="caution">
    <text evidence="2">Lacks conserved residue(s) required for the propagation of feature annotation.</text>
</comment>
<dbReference type="GO" id="GO:0000160">
    <property type="term" value="P:phosphorelay signal transduction system"/>
    <property type="evidence" value="ECO:0007669"/>
    <property type="project" value="InterPro"/>
</dbReference>
<accession>A0A3R5X162</accession>
<proteinExistence type="predicted"/>
<gene>
    <name evidence="5" type="ORF">EP073_00915</name>
</gene>
<dbReference type="PROSITE" id="PS50110">
    <property type="entry name" value="RESPONSE_REGULATORY"/>
    <property type="match status" value="1"/>
</dbReference>
<evidence type="ECO:0000259" key="4">
    <source>
        <dbReference type="PROSITE" id="PS50894"/>
    </source>
</evidence>
<name>A0A3R5X162_9BACT</name>
<feature type="modified residue" description="Phosphohistidine" evidence="1">
    <location>
        <position position="108"/>
    </location>
</feature>
<feature type="domain" description="HPt" evidence="4">
    <location>
        <begin position="69"/>
        <end position="164"/>
    </location>
</feature>
<dbReference type="AlphaFoldDB" id="A0A3R5X162"/>
<feature type="domain" description="Response regulatory" evidence="3">
    <location>
        <begin position="1"/>
        <end position="47"/>
    </location>
</feature>
<sequence length="164" mass="18796">MKRTPVIAITAYDLEREAKRCLEAGCDAYVAKPLNRDMLLKTMSIFRDGQIEKPSMPEEGEDGFISLSVRPEFAEVTPLFLKDLKQAPQKIREFLEKDDFESIQFIGHRLKGEAKTFGFEPVSDYGLYIQGAAIRRNRQKIEETAEALNEYASKIRLIFDKKSV</sequence>
<dbReference type="OrthoDB" id="9792360at2"/>
<evidence type="ECO:0000259" key="3">
    <source>
        <dbReference type="PROSITE" id="PS50110"/>
    </source>
</evidence>
<dbReference type="InterPro" id="IPR011006">
    <property type="entry name" value="CheY-like_superfamily"/>
</dbReference>
<keyword evidence="1" id="KW-0597">Phosphoprotein</keyword>
<dbReference type="InterPro" id="IPR001789">
    <property type="entry name" value="Sig_transdc_resp-reg_receiver"/>
</dbReference>
<keyword evidence="5" id="KW-0418">Kinase</keyword>
<dbReference type="RefSeq" id="WP_128465299.1">
    <property type="nucleotide sequence ID" value="NZ_CP035108.1"/>
</dbReference>
<keyword evidence="6" id="KW-1185">Reference proteome</keyword>
<dbReference type="Gene3D" id="1.20.120.160">
    <property type="entry name" value="HPT domain"/>
    <property type="match status" value="1"/>
</dbReference>
<dbReference type="InterPro" id="IPR036641">
    <property type="entry name" value="HPT_dom_sf"/>
</dbReference>
<evidence type="ECO:0000256" key="1">
    <source>
        <dbReference type="PROSITE-ProRule" id="PRU00110"/>
    </source>
</evidence>
<dbReference type="Gene3D" id="3.40.50.2300">
    <property type="match status" value="1"/>
</dbReference>
<dbReference type="EMBL" id="CP035108">
    <property type="protein sequence ID" value="QAR32012.1"/>
    <property type="molecule type" value="Genomic_DNA"/>
</dbReference>
<evidence type="ECO:0000256" key="2">
    <source>
        <dbReference type="PROSITE-ProRule" id="PRU00169"/>
    </source>
</evidence>
<organism evidence="5 6">
    <name type="scientific">Geovibrio thiophilus</name>
    <dbReference type="NCBI Taxonomy" id="139438"/>
    <lineage>
        <taxon>Bacteria</taxon>
        <taxon>Pseudomonadati</taxon>
        <taxon>Deferribacterota</taxon>
        <taxon>Deferribacteres</taxon>
        <taxon>Deferribacterales</taxon>
        <taxon>Geovibrionaceae</taxon>
        <taxon>Geovibrio</taxon>
    </lineage>
</organism>
<protein>
    <submittedName>
        <fullName evidence="5">Hybrid sensor histidine kinase/response regulator</fullName>
    </submittedName>
</protein>
<dbReference type="PROSITE" id="PS50894">
    <property type="entry name" value="HPT"/>
    <property type="match status" value="1"/>
</dbReference>
<dbReference type="Proteomes" id="UP000287502">
    <property type="component" value="Chromosome"/>
</dbReference>